<dbReference type="AlphaFoldDB" id="A0A251V0M5"/>
<dbReference type="InterPro" id="IPR031307">
    <property type="entry name" value="Ninja_fam"/>
</dbReference>
<sequence length="336" mass="36780">MDFLKSFGDGGSVKGEKHDEENVELSLGLSSNGRFGVERRRVAAEDVSGENNRLIRSNSTVDFLDFKKLSSGNDETTSLTLFPLTRTCSLPIETEVEWKKRKELQSLRRSEAKRRRVEKVKNGRVVKGLGVEESYEGKMRSLVNGNELLPPLPRPSSFPSQVSVGSPASGGSSGVSDLESQPFSGTNKDTELKSTASHQAVSHQISSSNIYRSNSIASHTSSSSNLYRSSSIASQTSSQTINRNLSSQTINKNLSKDETLKMMFADMPCVSTKGDGVNGKKIEGFLYRYRKGEEVRIVCVCHGSFLTPAEFVKHGGGSDVEHPLRHIVVMPPATFL</sequence>
<dbReference type="Gramene" id="mRNA:HanXRQr2_Chr15g0684021">
    <property type="protein sequence ID" value="mRNA:HanXRQr2_Chr15g0684021"/>
    <property type="gene ID" value="HanXRQr2_Chr15g0684021"/>
</dbReference>
<comment type="similarity">
    <text evidence="2 4">Belongs to the Ninja family.</text>
</comment>
<comment type="function">
    <text evidence="4">Acts as a negative regulator of abscisic acid (ABA) response.</text>
</comment>
<gene>
    <name evidence="9" type="ORF">HannXRQ_Chr04g0119381</name>
    <name evidence="8" type="ORF">HanXRQr2_Chr15g0684021</name>
</gene>
<evidence type="ECO:0000256" key="2">
    <source>
        <dbReference type="ARBA" id="ARBA00006081"/>
    </source>
</evidence>
<evidence type="ECO:0000256" key="3">
    <source>
        <dbReference type="ARBA" id="ARBA00023242"/>
    </source>
</evidence>
<evidence type="ECO:0000259" key="7">
    <source>
        <dbReference type="Pfam" id="PF16135"/>
    </source>
</evidence>
<dbReference type="EMBL" id="MNCJ02000330">
    <property type="protein sequence ID" value="KAF5763751.1"/>
    <property type="molecule type" value="Genomic_DNA"/>
</dbReference>
<evidence type="ECO:0000256" key="1">
    <source>
        <dbReference type="ARBA" id="ARBA00004123"/>
    </source>
</evidence>
<name>A0A251V0M5_HELAN</name>
<dbReference type="GO" id="GO:0005634">
    <property type="term" value="C:nucleus"/>
    <property type="evidence" value="ECO:0000318"/>
    <property type="project" value="GO_Central"/>
</dbReference>
<evidence type="ECO:0000313" key="8">
    <source>
        <dbReference type="EMBL" id="KAF5763751.1"/>
    </source>
</evidence>
<feature type="compositionally biased region" description="Low complexity" evidence="5">
    <location>
        <begin position="157"/>
        <end position="176"/>
    </location>
</feature>
<evidence type="ECO:0000259" key="6">
    <source>
        <dbReference type="Pfam" id="PF07897"/>
    </source>
</evidence>
<evidence type="ECO:0000313" key="10">
    <source>
        <dbReference type="Proteomes" id="UP000215914"/>
    </source>
</evidence>
<dbReference type="PANTHER" id="PTHR31413:SF34">
    <property type="entry name" value="NINJA-FAMILY PROTEIN"/>
    <property type="match status" value="1"/>
</dbReference>
<dbReference type="GO" id="GO:0007165">
    <property type="term" value="P:signal transduction"/>
    <property type="evidence" value="ECO:0007669"/>
    <property type="project" value="InterPro"/>
</dbReference>
<dbReference type="PANTHER" id="PTHR31413">
    <property type="entry name" value="AFP HOMOLOG 2"/>
    <property type="match status" value="1"/>
</dbReference>
<feature type="region of interest" description="Disordered" evidence="5">
    <location>
        <begin position="146"/>
        <end position="201"/>
    </location>
</feature>
<feature type="domain" description="Ethylene-responsive binding factor-associated repression" evidence="6">
    <location>
        <begin position="19"/>
        <end position="62"/>
    </location>
</feature>
<feature type="domain" description="Tify" evidence="7">
    <location>
        <begin position="296"/>
        <end position="328"/>
    </location>
</feature>
<protein>
    <recommendedName>
        <fullName evidence="4">Ninja-family protein</fullName>
    </recommendedName>
    <alternativeName>
        <fullName evidence="4">ABI-binding protein</fullName>
    </alternativeName>
</protein>
<evidence type="ECO:0000256" key="5">
    <source>
        <dbReference type="SAM" id="MobiDB-lite"/>
    </source>
</evidence>
<dbReference type="Proteomes" id="UP000215914">
    <property type="component" value="Chromosome 4"/>
</dbReference>
<dbReference type="InParanoid" id="A0A251V0M5"/>
<reference evidence="8" key="3">
    <citation type="submission" date="2020-06" db="EMBL/GenBank/DDBJ databases">
        <title>Helianthus annuus Genome sequencing and assembly Release 2.</title>
        <authorList>
            <person name="Gouzy J."/>
            <person name="Langlade N."/>
            <person name="Munos S."/>
        </authorList>
    </citation>
    <scope>NUCLEOTIDE SEQUENCE</scope>
    <source>
        <tissue evidence="8">Leaves</tissue>
    </source>
</reference>
<evidence type="ECO:0000313" key="9">
    <source>
        <dbReference type="EMBL" id="OTG29177.1"/>
    </source>
</evidence>
<keyword evidence="10" id="KW-1185">Reference proteome</keyword>
<reference evidence="9" key="2">
    <citation type="submission" date="2017-02" db="EMBL/GenBank/DDBJ databases">
        <title>Sunflower complete genome.</title>
        <authorList>
            <person name="Langlade N."/>
            <person name="Munos S."/>
        </authorList>
    </citation>
    <scope>NUCLEOTIDE SEQUENCE [LARGE SCALE GENOMIC DNA]</scope>
    <source>
        <tissue evidence="9">Leaves</tissue>
    </source>
</reference>
<keyword evidence="3 4" id="KW-0539">Nucleus</keyword>
<dbReference type="Pfam" id="PF16135">
    <property type="entry name" value="TDBD"/>
    <property type="match status" value="1"/>
</dbReference>
<proteinExistence type="inferred from homology"/>
<accession>A0A251V0M5</accession>
<feature type="compositionally biased region" description="Polar residues" evidence="5">
    <location>
        <begin position="178"/>
        <end position="201"/>
    </location>
</feature>
<dbReference type="OrthoDB" id="667358at2759"/>
<comment type="subcellular location">
    <subcellularLocation>
        <location evidence="1 4">Nucleus</location>
    </subcellularLocation>
</comment>
<dbReference type="InterPro" id="IPR012463">
    <property type="entry name" value="Ninja_motif"/>
</dbReference>
<evidence type="ECO:0000256" key="4">
    <source>
        <dbReference type="RuleBase" id="RU369029"/>
    </source>
</evidence>
<dbReference type="InterPro" id="IPR032308">
    <property type="entry name" value="TDBD"/>
</dbReference>
<dbReference type="InterPro" id="IPR032310">
    <property type="entry name" value="NLS_NINJA_AFP-like"/>
</dbReference>
<feature type="region of interest" description="Disordered" evidence="5">
    <location>
        <begin position="1"/>
        <end position="25"/>
    </location>
</feature>
<organism evidence="9 10">
    <name type="scientific">Helianthus annuus</name>
    <name type="common">Common sunflower</name>
    <dbReference type="NCBI Taxonomy" id="4232"/>
    <lineage>
        <taxon>Eukaryota</taxon>
        <taxon>Viridiplantae</taxon>
        <taxon>Streptophyta</taxon>
        <taxon>Embryophyta</taxon>
        <taxon>Tracheophyta</taxon>
        <taxon>Spermatophyta</taxon>
        <taxon>Magnoliopsida</taxon>
        <taxon>eudicotyledons</taxon>
        <taxon>Gunneridae</taxon>
        <taxon>Pentapetalae</taxon>
        <taxon>asterids</taxon>
        <taxon>campanulids</taxon>
        <taxon>Asterales</taxon>
        <taxon>Asteraceae</taxon>
        <taxon>Asteroideae</taxon>
        <taxon>Heliantheae alliance</taxon>
        <taxon>Heliantheae</taxon>
        <taxon>Helianthus</taxon>
    </lineage>
</organism>
<reference evidence="8 10" key="1">
    <citation type="journal article" date="2017" name="Nature">
        <title>The sunflower genome provides insights into oil metabolism, flowering and Asterid evolution.</title>
        <authorList>
            <person name="Badouin H."/>
            <person name="Gouzy J."/>
            <person name="Grassa C.J."/>
            <person name="Murat F."/>
            <person name="Staton S.E."/>
            <person name="Cottret L."/>
            <person name="Lelandais-Briere C."/>
            <person name="Owens G.L."/>
            <person name="Carrere S."/>
            <person name="Mayjonade B."/>
            <person name="Legrand L."/>
            <person name="Gill N."/>
            <person name="Kane N.C."/>
            <person name="Bowers J.E."/>
            <person name="Hubner S."/>
            <person name="Bellec A."/>
            <person name="Berard A."/>
            <person name="Berges H."/>
            <person name="Blanchet N."/>
            <person name="Boniface M.C."/>
            <person name="Brunel D."/>
            <person name="Catrice O."/>
            <person name="Chaidir N."/>
            <person name="Claudel C."/>
            <person name="Donnadieu C."/>
            <person name="Faraut T."/>
            <person name="Fievet G."/>
            <person name="Helmstetter N."/>
            <person name="King M."/>
            <person name="Knapp S.J."/>
            <person name="Lai Z."/>
            <person name="Le Paslier M.C."/>
            <person name="Lippi Y."/>
            <person name="Lorenzon L."/>
            <person name="Mandel J.R."/>
            <person name="Marage G."/>
            <person name="Marchand G."/>
            <person name="Marquand E."/>
            <person name="Bret-Mestries E."/>
            <person name="Morien E."/>
            <person name="Nambeesan S."/>
            <person name="Nguyen T."/>
            <person name="Pegot-Espagnet P."/>
            <person name="Pouilly N."/>
            <person name="Raftis F."/>
            <person name="Sallet E."/>
            <person name="Schiex T."/>
            <person name="Thomas J."/>
            <person name="Vandecasteele C."/>
            <person name="Vares D."/>
            <person name="Vear F."/>
            <person name="Vautrin S."/>
            <person name="Crespi M."/>
            <person name="Mangin B."/>
            <person name="Burke J.M."/>
            <person name="Salse J."/>
            <person name="Munos S."/>
            <person name="Vincourt P."/>
            <person name="Rieseberg L.H."/>
            <person name="Langlade N.B."/>
        </authorList>
    </citation>
    <scope>NUCLEOTIDE SEQUENCE [LARGE SCALE GENOMIC DNA]</scope>
    <source>
        <strain evidence="10">cv. SF193</strain>
        <tissue evidence="8">Leaves</tissue>
    </source>
</reference>
<dbReference type="Pfam" id="PF16136">
    <property type="entry name" value="NLS_NINJA_AFP"/>
    <property type="match status" value="1"/>
</dbReference>
<dbReference type="EMBL" id="CM007893">
    <property type="protein sequence ID" value="OTG29177.1"/>
    <property type="molecule type" value="Genomic_DNA"/>
</dbReference>
<dbReference type="GO" id="GO:0045892">
    <property type="term" value="P:negative regulation of DNA-templated transcription"/>
    <property type="evidence" value="ECO:0000318"/>
    <property type="project" value="GO_Central"/>
</dbReference>
<dbReference type="Pfam" id="PF07897">
    <property type="entry name" value="EAR"/>
    <property type="match status" value="1"/>
</dbReference>